<dbReference type="Gene3D" id="1.25.40.90">
    <property type="match status" value="1"/>
</dbReference>
<dbReference type="SUPFAM" id="SSF48464">
    <property type="entry name" value="ENTH/VHS domain"/>
    <property type="match status" value="1"/>
</dbReference>
<dbReference type="PANTHER" id="PTHR23140:SF0">
    <property type="entry name" value="U2 SNRNP-ASSOCIATED SURP MOTIF-CONTAINING PROTEIN"/>
    <property type="match status" value="1"/>
</dbReference>
<comment type="caution">
    <text evidence="3">The sequence shown here is derived from an EMBL/GenBank/DDBJ whole genome shotgun (WGS) entry which is preliminary data.</text>
</comment>
<dbReference type="InterPro" id="IPR051485">
    <property type="entry name" value="SR-CTD_assoc_factor"/>
</dbReference>
<dbReference type="OrthoDB" id="498648at2759"/>
<dbReference type="SMART" id="SM00582">
    <property type="entry name" value="RPR"/>
    <property type="match status" value="1"/>
</dbReference>
<proteinExistence type="predicted"/>
<dbReference type="STRING" id="70448.A0A090M5S3"/>
<dbReference type="GO" id="GO:0005634">
    <property type="term" value="C:nucleus"/>
    <property type="evidence" value="ECO:0007669"/>
    <property type="project" value="TreeGrafter"/>
</dbReference>
<dbReference type="Proteomes" id="UP000009170">
    <property type="component" value="Unassembled WGS sequence"/>
</dbReference>
<evidence type="ECO:0000313" key="4">
    <source>
        <dbReference type="Proteomes" id="UP000009170"/>
    </source>
</evidence>
<protein>
    <submittedName>
        <fullName evidence="3">ENTH/VHS</fullName>
    </submittedName>
</protein>
<dbReference type="InterPro" id="IPR008942">
    <property type="entry name" value="ENTH_VHS"/>
</dbReference>
<dbReference type="InterPro" id="IPR006569">
    <property type="entry name" value="CID_dom"/>
</dbReference>
<keyword evidence="4" id="KW-1185">Reference proteome</keyword>
<name>A0A090M5S3_OSTTA</name>
<dbReference type="RefSeq" id="XP_022839919.1">
    <property type="nucleotide sequence ID" value="XM_022982979.1"/>
</dbReference>
<dbReference type="PANTHER" id="PTHR23140">
    <property type="entry name" value="RNA PROCESSING PROTEIN LD23810P"/>
    <property type="match status" value="1"/>
</dbReference>
<evidence type="ECO:0000313" key="3">
    <source>
        <dbReference type="EMBL" id="CEF99595.1"/>
    </source>
</evidence>
<sequence>MKRSGTKLSPEDRKSLEEILRHVTTSRDDVRDAMEFAVERAECAGDVVDVIASSLIEPDASLGTVIARLYVVSDILHNASAPVRGVQAYRTEFSRILPRVFASLERLASDARVSKSTRDAFTKNVTDVLHCWSDWCVFADTVVDDLRATFTAAP</sequence>
<dbReference type="GO" id="GO:0003723">
    <property type="term" value="F:RNA binding"/>
    <property type="evidence" value="ECO:0007669"/>
    <property type="project" value="UniProtKB-KW"/>
</dbReference>
<gene>
    <name evidence="3" type="ORF">OT_ostta11g01200</name>
</gene>
<reference evidence="3 4" key="2">
    <citation type="journal article" date="2014" name="BMC Genomics">
        <title>An improved genome of the model marine alga Ostreococcus tauri unfolds by assessing Illumina de novo assemblies.</title>
        <authorList>
            <person name="Blanc-Mathieu R."/>
            <person name="Verhelst B."/>
            <person name="Derelle E."/>
            <person name="Rombauts S."/>
            <person name="Bouget F.Y."/>
            <person name="Carre I."/>
            <person name="Chateau A."/>
            <person name="Eyre-Walker A."/>
            <person name="Grimsley N."/>
            <person name="Moreau H."/>
            <person name="Piegu B."/>
            <person name="Rivals E."/>
            <person name="Schackwitz W."/>
            <person name="Van de Peer Y."/>
            <person name="Piganeau G."/>
        </authorList>
    </citation>
    <scope>NUCLEOTIDE SEQUENCE [LARGE SCALE GENOMIC DNA]</scope>
    <source>
        <strain evidence="4">OTTH 0595 / CCAP 157/2 / RCC745</strain>
    </source>
</reference>
<dbReference type="InParanoid" id="A0A090M5S3"/>
<dbReference type="GeneID" id="9833592"/>
<feature type="domain" description="CID" evidence="2">
    <location>
        <begin position="8"/>
        <end position="154"/>
    </location>
</feature>
<dbReference type="EMBL" id="CAID01000011">
    <property type="protein sequence ID" value="CEF99595.1"/>
    <property type="molecule type" value="Genomic_DNA"/>
</dbReference>
<accession>A0A090M5S3</accession>
<evidence type="ECO:0000256" key="1">
    <source>
        <dbReference type="ARBA" id="ARBA00022884"/>
    </source>
</evidence>
<dbReference type="KEGG" id="ota:OT_ostta11g01200"/>
<dbReference type="Pfam" id="PF04818">
    <property type="entry name" value="CID"/>
    <property type="match status" value="1"/>
</dbReference>
<reference evidence="4" key="1">
    <citation type="journal article" date="2006" name="Proc. Natl. Acad. Sci. U.S.A.">
        <title>Genome analysis of the smallest free-living eukaryote Ostreococcus tauri unveils many unique features.</title>
        <authorList>
            <person name="Derelle E."/>
            <person name="Ferraz C."/>
            <person name="Rombauts S."/>
            <person name="Rouze P."/>
            <person name="Worden A.Z."/>
            <person name="Robbens S."/>
            <person name="Partensky F."/>
            <person name="Degroeve S."/>
            <person name="Echeynie S."/>
            <person name="Cooke R."/>
            <person name="Saeys Y."/>
            <person name="Wuyts J."/>
            <person name="Jabbari K."/>
            <person name="Bowler C."/>
            <person name="Panaud O."/>
            <person name="Piegu B."/>
            <person name="Ball S.G."/>
            <person name="Ral J.-P."/>
            <person name="Bouget F.-Y."/>
            <person name="Piganeau G."/>
            <person name="De Baets B."/>
            <person name="Picard A."/>
            <person name="Delseny M."/>
            <person name="Demaille J."/>
            <person name="Van de Peer Y."/>
            <person name="Moreau H."/>
        </authorList>
    </citation>
    <scope>NUCLEOTIDE SEQUENCE [LARGE SCALE GENOMIC DNA]</scope>
    <source>
        <strain evidence="4">OTTH 0595 / CCAP 157/2 / RCC745</strain>
    </source>
</reference>
<keyword evidence="1" id="KW-0694">RNA-binding</keyword>
<dbReference type="PROSITE" id="PS51391">
    <property type="entry name" value="CID"/>
    <property type="match status" value="1"/>
</dbReference>
<evidence type="ECO:0000259" key="2">
    <source>
        <dbReference type="PROSITE" id="PS51391"/>
    </source>
</evidence>
<organism evidence="3 4">
    <name type="scientific">Ostreococcus tauri</name>
    <name type="common">Marine green alga</name>
    <dbReference type="NCBI Taxonomy" id="70448"/>
    <lineage>
        <taxon>Eukaryota</taxon>
        <taxon>Viridiplantae</taxon>
        <taxon>Chlorophyta</taxon>
        <taxon>Mamiellophyceae</taxon>
        <taxon>Mamiellales</taxon>
        <taxon>Bathycoccaceae</taxon>
        <taxon>Ostreococcus</taxon>
    </lineage>
</organism>
<dbReference type="AlphaFoldDB" id="A0A090M5S3"/>